<dbReference type="SUPFAM" id="SSF63829">
    <property type="entry name" value="Calcium-dependent phosphotriesterase"/>
    <property type="match status" value="1"/>
</dbReference>
<protein>
    <submittedName>
        <fullName evidence="3">Gluconolactonase</fullName>
    </submittedName>
</protein>
<organism evidence="3 4">
    <name type="scientific">Sphingobacterium zhuxiongii</name>
    <dbReference type="NCBI Taxonomy" id="2662364"/>
    <lineage>
        <taxon>Bacteria</taxon>
        <taxon>Pseudomonadati</taxon>
        <taxon>Bacteroidota</taxon>
        <taxon>Sphingobacteriia</taxon>
        <taxon>Sphingobacteriales</taxon>
        <taxon>Sphingobacteriaceae</taxon>
        <taxon>Sphingobacterium</taxon>
    </lineage>
</organism>
<accession>A0A5Q0QB62</accession>
<dbReference type="KEGG" id="sphe:GFH32_12875"/>
<dbReference type="Gene3D" id="2.120.10.30">
    <property type="entry name" value="TolB, C-terminal domain"/>
    <property type="match status" value="1"/>
</dbReference>
<dbReference type="Pfam" id="PF03022">
    <property type="entry name" value="MRJP"/>
    <property type="match status" value="1"/>
</dbReference>
<dbReference type="InterPro" id="IPR017996">
    <property type="entry name" value="MRJP/yellow-related"/>
</dbReference>
<dbReference type="PANTHER" id="PTHR10009">
    <property type="entry name" value="PROTEIN YELLOW-RELATED"/>
    <property type="match status" value="1"/>
</dbReference>
<evidence type="ECO:0000256" key="2">
    <source>
        <dbReference type="ARBA" id="ARBA00022525"/>
    </source>
</evidence>
<keyword evidence="2" id="KW-0964">Secreted</keyword>
<comment type="subcellular location">
    <subcellularLocation>
        <location evidence="1">Secreted</location>
    </subcellularLocation>
</comment>
<dbReference type="EMBL" id="CP045652">
    <property type="protein sequence ID" value="QGA27155.1"/>
    <property type="molecule type" value="Genomic_DNA"/>
</dbReference>
<name>A0A5Q0QB62_9SPHI</name>
<dbReference type="RefSeq" id="WP_153511996.1">
    <property type="nucleotide sequence ID" value="NZ_CP045652.1"/>
</dbReference>
<evidence type="ECO:0000256" key="1">
    <source>
        <dbReference type="ARBA" id="ARBA00004613"/>
    </source>
</evidence>
<proteinExistence type="predicted"/>
<gene>
    <name evidence="3" type="ORF">GFH32_12875</name>
</gene>
<reference evidence="3 4" key="1">
    <citation type="submission" date="2019-10" db="EMBL/GenBank/DDBJ databases">
        <authorList>
            <person name="Dong K."/>
        </authorList>
    </citation>
    <scope>NUCLEOTIDE SEQUENCE [LARGE SCALE GENOMIC DNA]</scope>
    <source>
        <strain evidence="4">dk4302</strain>
    </source>
</reference>
<evidence type="ECO:0000313" key="4">
    <source>
        <dbReference type="Proteomes" id="UP000326921"/>
    </source>
</evidence>
<dbReference type="GO" id="GO:0005576">
    <property type="term" value="C:extracellular region"/>
    <property type="evidence" value="ECO:0007669"/>
    <property type="project" value="UniProtKB-SubCell"/>
</dbReference>
<dbReference type="AlphaFoldDB" id="A0A5Q0QB62"/>
<evidence type="ECO:0000313" key="3">
    <source>
        <dbReference type="EMBL" id="QGA27155.1"/>
    </source>
</evidence>
<sequence length="369" mass="41840">MRKLIYVSIVCLLSMEDGFAQDSTSQRNLEVVASFDKAQPIGVSVSSKNRIFVSFPHREPYLFGMTEIVEGKMKPYPNHKWQLSMGDEQKHYVNVQDIYVDINDHLWILDSKPAASNSIFGNANITANDQEGKFKLIRFDLSNDSLMHVYNFEGLNKSRSSLNDVRVDTDKDLAYLSDPGQAGIVVLDLKTGSSRTLLTNSKYTLSDRSIVLSYEGKEMRDKEGNPFSSNINGIALTKDNKWFYFKPINALNLYRIETKYLADKNLRDIELVDKIETVAEVGVTHGLVADVVGNVYLTNSLDYSIRRITPEGKIELIVQDPRLLWPDSLGVGTDGYLYFSCAQMQLLPQWNGGEDKAQYPYQVYRVKVL</sequence>
<dbReference type="Proteomes" id="UP000326921">
    <property type="component" value="Chromosome"/>
</dbReference>
<keyword evidence="4" id="KW-1185">Reference proteome</keyword>
<dbReference type="PANTHER" id="PTHR10009:SF18">
    <property type="entry name" value="PROTEIN YELLOW-LIKE PROTEIN"/>
    <property type="match status" value="1"/>
</dbReference>
<dbReference type="InterPro" id="IPR011042">
    <property type="entry name" value="6-blade_b-propeller_TolB-like"/>
</dbReference>